<keyword evidence="4" id="KW-0808">Transferase</keyword>
<dbReference type="PANTHER" id="PTHR46390">
    <property type="entry name" value="MANNOSE-1-PHOSPHATE GUANYLYLTRANSFERASE"/>
    <property type="match status" value="1"/>
</dbReference>
<dbReference type="SUPFAM" id="SSF159283">
    <property type="entry name" value="Guanosine diphospho-D-mannose pyrophosphorylase/mannose-6-phosphate isomerase linker domain"/>
    <property type="match status" value="1"/>
</dbReference>
<comment type="similarity">
    <text evidence="1">Belongs to the N-acylglucosamine 2-epimerase family.</text>
</comment>
<dbReference type="CDD" id="cd02509">
    <property type="entry name" value="GDP-M1P_Guanylyltransferase"/>
    <property type="match status" value="1"/>
</dbReference>
<accession>A0ABY2Q5K1</accession>
<dbReference type="Gene3D" id="1.50.10.10">
    <property type="match status" value="1"/>
</dbReference>
<dbReference type="InterPro" id="IPR008928">
    <property type="entry name" value="6-hairpin_glycosidase_sf"/>
</dbReference>
<evidence type="ECO:0000313" key="5">
    <source>
        <dbReference type="Proteomes" id="UP000306441"/>
    </source>
</evidence>
<comment type="caution">
    <text evidence="4">The sequence shown here is derived from an EMBL/GenBank/DDBJ whole genome shotgun (WGS) entry which is preliminary data.</text>
</comment>
<proteinExistence type="inferred from homology"/>
<dbReference type="InterPro" id="IPR049577">
    <property type="entry name" value="GMPP_N"/>
</dbReference>
<gene>
    <name evidence="4" type="ORF">E6C48_13050</name>
</gene>
<dbReference type="InterPro" id="IPR005835">
    <property type="entry name" value="NTP_transferase_dom"/>
</dbReference>
<name>A0ABY2Q5K1_9HYPH</name>
<evidence type="ECO:0000256" key="2">
    <source>
        <dbReference type="ARBA" id="ARBA00023235"/>
    </source>
</evidence>
<dbReference type="InterPro" id="IPR034116">
    <property type="entry name" value="AGE_dom"/>
</dbReference>
<sequence length="743" mass="80740">MNEQVVCFVLAGGAGTRLWPLSRPEKPKQFHDLCGAGTMLARTLHRLKGRPEGATPLFVIAAERHAALVHREVAEIDLAGGVLLEQRGRDTAAAVALATLETLRTFDDSLMLIAPSDHEISTVGQFWETVESGIPAANAGRVVLFGVEPQHADTGYGYIEAGERHGDVFGVRRFIEKPGRETAERFVRDGGFLWNAGIFLFHAETMRRAFQALQPALWAAVEQAFQAATGEKAAPRLSIDYGDIPAVSFDRAIIERLDNLALVLARFAWTDLGSWEALLAAAGPDENGNVFAGDVAAIDCRGSYLSSEGRHLSVAGAEHLAIVSTPDAVFVAPVGRKHEMGRAADSVRYQGLLPEPTRTELIGTQRWGHWRPRVRRWLFEQALPLWANVGPDRRHGGFYEAIGFDGDALDKPKRMRTMARQVYAFAAARRYGWDGPADQLIDQGLAFISRQGRTAAGGWVRALDADGTVLDPVEDSYDQACVLLALAEAHRCGHPGALALCHETLVALDVKLRTAGSFGYLDASDADPARRRSNPHMHLLEAFLGWHEATGDGGFLTRAEEVIDLFASCFFDPENWTLGECSDAGRTPANRIGEFEPGHHFEWAWLIVDFVRRAGRPDLVAFARKLYATAVANGVNRATGLALGRVSTSGVPLDPVSRSWPQAEAIKAAIALDSAGGADLKPEIEERVGRLFAWHLDPAPAGLWIDRIGPDGEPLASEVPASILYHLVSALTAYLDYSADAAQ</sequence>
<evidence type="ECO:0000313" key="4">
    <source>
        <dbReference type="EMBL" id="THF56632.1"/>
    </source>
</evidence>
<dbReference type="RefSeq" id="WP_136357863.1">
    <property type="nucleotide sequence ID" value="NZ_SSNY01000007.1"/>
</dbReference>
<dbReference type="SUPFAM" id="SSF53448">
    <property type="entry name" value="Nucleotide-diphospho-sugar transferases"/>
    <property type="match status" value="1"/>
</dbReference>
<organism evidence="4 5">
    <name type="scientific">Ollibium composti</name>
    <dbReference type="NCBI Taxonomy" id="2675109"/>
    <lineage>
        <taxon>Bacteria</taxon>
        <taxon>Pseudomonadati</taxon>
        <taxon>Pseudomonadota</taxon>
        <taxon>Alphaproteobacteria</taxon>
        <taxon>Hyphomicrobiales</taxon>
        <taxon>Phyllobacteriaceae</taxon>
        <taxon>Ollibium</taxon>
    </lineage>
</organism>
<dbReference type="InterPro" id="IPR029044">
    <property type="entry name" value="Nucleotide-diphossugar_trans"/>
</dbReference>
<evidence type="ECO:0000256" key="1">
    <source>
        <dbReference type="ARBA" id="ARBA00008558"/>
    </source>
</evidence>
<dbReference type="Gene3D" id="3.90.550.10">
    <property type="entry name" value="Spore Coat Polysaccharide Biosynthesis Protein SpsA, Chain A"/>
    <property type="match status" value="1"/>
</dbReference>
<reference evidence="4 5" key="1">
    <citation type="submission" date="2019-04" db="EMBL/GenBank/DDBJ databases">
        <title>Mesorhizobium composti sp. nov., isolated from compost.</title>
        <authorList>
            <person name="Lin S.-Y."/>
            <person name="Hameed A."/>
            <person name="Hsieh Y.-T."/>
            <person name="Young C.-C."/>
        </authorList>
    </citation>
    <scope>NUCLEOTIDE SEQUENCE [LARGE SCALE GENOMIC DNA]</scope>
    <source>
        <strain evidence="4 5">CC-YTH430</strain>
    </source>
</reference>
<feature type="domain" description="Nucleotidyl transferase" evidence="3">
    <location>
        <begin position="9"/>
        <end position="282"/>
    </location>
</feature>
<keyword evidence="5" id="KW-1185">Reference proteome</keyword>
<dbReference type="InterPro" id="IPR012341">
    <property type="entry name" value="6hp_glycosidase-like_sf"/>
</dbReference>
<evidence type="ECO:0000259" key="3">
    <source>
        <dbReference type="Pfam" id="PF00483"/>
    </source>
</evidence>
<dbReference type="CDD" id="cd00249">
    <property type="entry name" value="AGE"/>
    <property type="match status" value="1"/>
</dbReference>
<dbReference type="EMBL" id="SSNY01000007">
    <property type="protein sequence ID" value="THF56632.1"/>
    <property type="molecule type" value="Genomic_DNA"/>
</dbReference>
<dbReference type="Proteomes" id="UP000306441">
    <property type="component" value="Unassembled WGS sequence"/>
</dbReference>
<dbReference type="GO" id="GO:0016779">
    <property type="term" value="F:nucleotidyltransferase activity"/>
    <property type="evidence" value="ECO:0007669"/>
    <property type="project" value="UniProtKB-KW"/>
</dbReference>
<keyword evidence="2" id="KW-0413">Isomerase</keyword>
<protein>
    <submittedName>
        <fullName evidence="4">Mannose-1-phosphate guanylyltransferase</fullName>
    </submittedName>
</protein>
<dbReference type="Pfam" id="PF00483">
    <property type="entry name" value="NTP_transferase"/>
    <property type="match status" value="1"/>
</dbReference>
<dbReference type="InterPro" id="IPR010819">
    <property type="entry name" value="AGE/CE"/>
</dbReference>
<dbReference type="PANTHER" id="PTHR46390:SF1">
    <property type="entry name" value="MANNOSE-1-PHOSPHATE GUANYLYLTRANSFERASE"/>
    <property type="match status" value="1"/>
</dbReference>
<dbReference type="SUPFAM" id="SSF48208">
    <property type="entry name" value="Six-hairpin glycosidases"/>
    <property type="match status" value="1"/>
</dbReference>
<keyword evidence="4" id="KW-0548">Nucleotidyltransferase</keyword>
<dbReference type="Pfam" id="PF07221">
    <property type="entry name" value="GlcNAc_2-epim"/>
    <property type="match status" value="1"/>
</dbReference>
<dbReference type="InterPro" id="IPR051161">
    <property type="entry name" value="Mannose-6P_isomerase_type2"/>
</dbReference>